<dbReference type="InterPro" id="IPR002110">
    <property type="entry name" value="Ankyrin_rpt"/>
</dbReference>
<dbReference type="InterPro" id="IPR035984">
    <property type="entry name" value="Acyl-CoA-binding_sf"/>
</dbReference>
<gene>
    <name evidence="7" type="ORF">WMSIL1_LOCUS313</name>
</gene>
<dbReference type="PROSITE" id="PS50088">
    <property type="entry name" value="ANK_REPEAT"/>
    <property type="match status" value="2"/>
</dbReference>
<dbReference type="Gene3D" id="1.25.40.20">
    <property type="entry name" value="Ankyrin repeat-containing domain"/>
    <property type="match status" value="2"/>
</dbReference>
<dbReference type="SMART" id="SM00248">
    <property type="entry name" value="ANK"/>
    <property type="match status" value="2"/>
</dbReference>
<keyword evidence="8" id="KW-1185">Reference proteome</keyword>
<keyword evidence="2" id="KW-0677">Repeat</keyword>
<evidence type="ECO:0000256" key="3">
    <source>
        <dbReference type="ARBA" id="ARBA00023043"/>
    </source>
</evidence>
<dbReference type="InterPro" id="IPR036770">
    <property type="entry name" value="Ankyrin_rpt-contain_sf"/>
</dbReference>
<sequence length="201" mass="22817">MYLYARYKQATEGPCNISQPGLLQYKARAKWNAWKELGNLSAEEAMQQYVQKVTELAPNWTNKVSNQVSGPRVSRPMFAEENSRGDTRNQKSTPLIETVKDGKLGPVVEYIRKNPLAVHERDVNGLTPLHWAVDRGFRDIVTALLDNGADIDVQDEDMQTPLHYACSCQYREIATLLLDRGANTTLRDAEDELPYTNFLNE</sequence>
<dbReference type="EMBL" id="CABIJS010000010">
    <property type="protein sequence ID" value="VUZ38936.1"/>
    <property type="molecule type" value="Genomic_DNA"/>
</dbReference>
<feature type="domain" description="ACB" evidence="6">
    <location>
        <begin position="1"/>
        <end position="62"/>
    </location>
</feature>
<dbReference type="Gene3D" id="1.20.80.10">
    <property type="match status" value="1"/>
</dbReference>
<dbReference type="AlphaFoldDB" id="A0A564XVM0"/>
<evidence type="ECO:0000256" key="2">
    <source>
        <dbReference type="ARBA" id="ARBA00022737"/>
    </source>
</evidence>
<dbReference type="PANTHER" id="PTHR24119">
    <property type="entry name" value="ACYL-COA-BINDING DOMAIN-CONTAINING PROTEIN 6"/>
    <property type="match status" value="1"/>
</dbReference>
<evidence type="ECO:0000259" key="6">
    <source>
        <dbReference type="PROSITE" id="PS51228"/>
    </source>
</evidence>
<organism evidence="7 8">
    <name type="scientific">Hymenolepis diminuta</name>
    <name type="common">Rat tapeworm</name>
    <dbReference type="NCBI Taxonomy" id="6216"/>
    <lineage>
        <taxon>Eukaryota</taxon>
        <taxon>Metazoa</taxon>
        <taxon>Spiralia</taxon>
        <taxon>Lophotrochozoa</taxon>
        <taxon>Platyhelminthes</taxon>
        <taxon>Cestoda</taxon>
        <taxon>Eucestoda</taxon>
        <taxon>Cyclophyllidea</taxon>
        <taxon>Hymenolepididae</taxon>
        <taxon>Hymenolepis</taxon>
    </lineage>
</organism>
<dbReference type="SUPFAM" id="SSF48403">
    <property type="entry name" value="Ankyrin repeat"/>
    <property type="match status" value="1"/>
</dbReference>
<evidence type="ECO:0000313" key="7">
    <source>
        <dbReference type="EMBL" id="VUZ38936.1"/>
    </source>
</evidence>
<feature type="repeat" description="ANK" evidence="5">
    <location>
        <begin position="157"/>
        <end position="189"/>
    </location>
</feature>
<evidence type="ECO:0000313" key="8">
    <source>
        <dbReference type="Proteomes" id="UP000321570"/>
    </source>
</evidence>
<feature type="repeat" description="ANK" evidence="5">
    <location>
        <begin position="124"/>
        <end position="156"/>
    </location>
</feature>
<dbReference type="InterPro" id="IPR000582">
    <property type="entry name" value="Acyl-CoA-binding_protein"/>
</dbReference>
<evidence type="ECO:0000256" key="4">
    <source>
        <dbReference type="ARBA" id="ARBA00023121"/>
    </source>
</evidence>
<evidence type="ECO:0000256" key="5">
    <source>
        <dbReference type="PROSITE-ProRule" id="PRU00023"/>
    </source>
</evidence>
<dbReference type="GO" id="GO:0000062">
    <property type="term" value="F:fatty-acyl-CoA binding"/>
    <property type="evidence" value="ECO:0007669"/>
    <property type="project" value="InterPro"/>
</dbReference>
<dbReference type="PROSITE" id="PS50297">
    <property type="entry name" value="ANK_REP_REGION"/>
    <property type="match status" value="2"/>
</dbReference>
<evidence type="ECO:0000256" key="1">
    <source>
        <dbReference type="ARBA" id="ARBA00018419"/>
    </source>
</evidence>
<keyword evidence="3 5" id="KW-0040">ANK repeat</keyword>
<dbReference type="PRINTS" id="PR01415">
    <property type="entry name" value="ANKYRIN"/>
</dbReference>
<reference evidence="7 8" key="1">
    <citation type="submission" date="2019-07" db="EMBL/GenBank/DDBJ databases">
        <authorList>
            <person name="Jastrzebski P J."/>
            <person name="Paukszto L."/>
            <person name="Jastrzebski P J."/>
        </authorList>
    </citation>
    <scope>NUCLEOTIDE SEQUENCE [LARGE SCALE GENOMIC DNA]</scope>
    <source>
        <strain evidence="7 8">WMS-il1</strain>
    </source>
</reference>
<dbReference type="Pfam" id="PF00887">
    <property type="entry name" value="ACBP"/>
    <property type="match status" value="1"/>
</dbReference>
<dbReference type="PANTHER" id="PTHR24119:SF0">
    <property type="entry name" value="ACYL-COA-BINDING DOMAIN-CONTAINING PROTEIN 6"/>
    <property type="match status" value="1"/>
</dbReference>
<dbReference type="SUPFAM" id="SSF47027">
    <property type="entry name" value="Acyl-CoA binding protein"/>
    <property type="match status" value="1"/>
</dbReference>
<proteinExistence type="predicted"/>
<protein>
    <recommendedName>
        <fullName evidence="1">Acyl-CoA-binding domain-containing protein 6</fullName>
    </recommendedName>
</protein>
<dbReference type="InterPro" id="IPR014352">
    <property type="entry name" value="FERM/acyl-CoA-bd_prot_sf"/>
</dbReference>
<name>A0A564XVM0_HYMDI</name>
<dbReference type="PRINTS" id="PR00689">
    <property type="entry name" value="ACOABINDINGP"/>
</dbReference>
<keyword evidence="4" id="KW-0446">Lipid-binding</keyword>
<dbReference type="Pfam" id="PF12796">
    <property type="entry name" value="Ank_2"/>
    <property type="match status" value="1"/>
</dbReference>
<dbReference type="PROSITE" id="PS51228">
    <property type="entry name" value="ACB_2"/>
    <property type="match status" value="1"/>
</dbReference>
<accession>A0A564XVM0</accession>
<dbReference type="Proteomes" id="UP000321570">
    <property type="component" value="Unassembled WGS sequence"/>
</dbReference>